<protein>
    <submittedName>
        <fullName evidence="2">Disulfide bond formation protein DsbA</fullName>
    </submittedName>
</protein>
<dbReference type="Proteomes" id="UP000249633">
    <property type="component" value="Unassembled WGS sequence"/>
</dbReference>
<evidence type="ECO:0000259" key="1">
    <source>
        <dbReference type="Pfam" id="PF01323"/>
    </source>
</evidence>
<evidence type="ECO:0000313" key="3">
    <source>
        <dbReference type="Proteomes" id="UP000249633"/>
    </source>
</evidence>
<accession>A0A2W5DBK6</accession>
<dbReference type="Pfam" id="PF01323">
    <property type="entry name" value="DSBA"/>
    <property type="match status" value="1"/>
</dbReference>
<dbReference type="Gene3D" id="3.40.30.10">
    <property type="entry name" value="Glutaredoxin"/>
    <property type="match status" value="1"/>
</dbReference>
<reference evidence="2 3" key="1">
    <citation type="submission" date="2017-08" db="EMBL/GenBank/DDBJ databases">
        <title>Infants hospitalized years apart are colonized by the same room-sourced microbial strains.</title>
        <authorList>
            <person name="Brooks B."/>
            <person name="Olm M.R."/>
            <person name="Firek B.A."/>
            <person name="Baker R."/>
            <person name="Thomas B.C."/>
            <person name="Morowitz M.J."/>
            <person name="Banfield J.F."/>
        </authorList>
    </citation>
    <scope>NUCLEOTIDE SEQUENCE [LARGE SCALE GENOMIC DNA]</scope>
    <source>
        <strain evidence="2">S2_012_000_R2_81</strain>
    </source>
</reference>
<dbReference type="CDD" id="cd03024">
    <property type="entry name" value="DsbA_FrnE"/>
    <property type="match status" value="1"/>
</dbReference>
<comment type="caution">
    <text evidence="2">The sequence shown here is derived from an EMBL/GenBank/DDBJ whole genome shotgun (WGS) entry which is preliminary data.</text>
</comment>
<dbReference type="SUPFAM" id="SSF52833">
    <property type="entry name" value="Thioredoxin-like"/>
    <property type="match status" value="1"/>
</dbReference>
<evidence type="ECO:0000313" key="2">
    <source>
        <dbReference type="EMBL" id="PZP29445.1"/>
    </source>
</evidence>
<dbReference type="PANTHER" id="PTHR13887">
    <property type="entry name" value="GLUTATHIONE S-TRANSFERASE KAPPA"/>
    <property type="match status" value="1"/>
</dbReference>
<name>A0A2W5DBK6_9BURK</name>
<sequence>MGLAPCPQNADPVHFRPVMRVDFISDVVCPWCAIGLHSLEAAARRIDGLTLELHFHPFELNPGMAPEGQDITEHLQQKYGGPAEQFAASREALRQRGEALGFAFNMDARSRIYNTLDAHRLLHLAGTLDAGLQRRLKGELLQAYFSEGRNVSDPAELLAIAAKAGMPPEETRAVLESTRYADEVRAAEQEWPRLGISSVPAVILDQRLLVPGGQPVEVFEQALRQALETAPAPAA</sequence>
<gene>
    <name evidence="2" type="ORF">DI603_17435</name>
</gene>
<dbReference type="PANTHER" id="PTHR13887:SF41">
    <property type="entry name" value="THIOREDOXIN SUPERFAMILY PROTEIN"/>
    <property type="match status" value="1"/>
</dbReference>
<dbReference type="GO" id="GO:0016491">
    <property type="term" value="F:oxidoreductase activity"/>
    <property type="evidence" value="ECO:0007669"/>
    <property type="project" value="InterPro"/>
</dbReference>
<dbReference type="AlphaFoldDB" id="A0A2W5DBK6"/>
<dbReference type="InterPro" id="IPR036249">
    <property type="entry name" value="Thioredoxin-like_sf"/>
</dbReference>
<dbReference type="InterPro" id="IPR001853">
    <property type="entry name" value="DSBA-like_thioredoxin_dom"/>
</dbReference>
<organism evidence="2 3">
    <name type="scientific">Roseateles depolymerans</name>
    <dbReference type="NCBI Taxonomy" id="76731"/>
    <lineage>
        <taxon>Bacteria</taxon>
        <taxon>Pseudomonadati</taxon>
        <taxon>Pseudomonadota</taxon>
        <taxon>Betaproteobacteria</taxon>
        <taxon>Burkholderiales</taxon>
        <taxon>Sphaerotilaceae</taxon>
        <taxon>Roseateles</taxon>
    </lineage>
</organism>
<proteinExistence type="predicted"/>
<feature type="domain" description="DSBA-like thioredoxin" evidence="1">
    <location>
        <begin position="21"/>
        <end position="223"/>
    </location>
</feature>
<dbReference type="EMBL" id="QFOD01000018">
    <property type="protein sequence ID" value="PZP29445.1"/>
    <property type="molecule type" value="Genomic_DNA"/>
</dbReference>